<keyword evidence="2" id="KW-0479">Metal-binding</keyword>
<dbReference type="PROSITE" id="PS51656">
    <property type="entry name" value="4FE4S"/>
    <property type="match status" value="1"/>
</dbReference>
<dbReference type="eggNOG" id="COG3887">
    <property type="taxonomic scope" value="Bacteria"/>
</dbReference>
<protein>
    <submittedName>
        <fullName evidence="8">PAS/PAC sensor protein</fullName>
    </submittedName>
</protein>
<dbReference type="InterPro" id="IPR050340">
    <property type="entry name" value="Cytosolic_Fe-S_CAF"/>
</dbReference>
<dbReference type="Gene3D" id="3.30.450.20">
    <property type="entry name" value="PAS domain"/>
    <property type="match status" value="1"/>
</dbReference>
<dbReference type="InterPro" id="IPR007202">
    <property type="entry name" value="4Fe-4S_dom"/>
</dbReference>
<evidence type="ECO:0000259" key="7">
    <source>
        <dbReference type="PROSITE" id="PS51656"/>
    </source>
</evidence>
<evidence type="ECO:0000259" key="6">
    <source>
        <dbReference type="PROSITE" id="PS51379"/>
    </source>
</evidence>
<dbReference type="eggNOG" id="COG2221">
    <property type="taxonomic scope" value="Bacteria"/>
</dbReference>
<dbReference type="eggNOG" id="COG4624">
    <property type="taxonomic scope" value="Bacteria"/>
</dbReference>
<dbReference type="PROSITE" id="PS50112">
    <property type="entry name" value="PAS"/>
    <property type="match status" value="1"/>
</dbReference>
<dbReference type="Pfam" id="PF00989">
    <property type="entry name" value="PAS"/>
    <property type="match status" value="1"/>
</dbReference>
<dbReference type="PROSITE" id="PS51379">
    <property type="entry name" value="4FE4S_FER_2"/>
    <property type="match status" value="2"/>
</dbReference>
<dbReference type="NCBIfam" id="TIGR00229">
    <property type="entry name" value="sensory_box"/>
    <property type="match status" value="1"/>
</dbReference>
<proteinExistence type="predicted"/>
<feature type="domain" description="4Fe-4S ferredoxin-type" evidence="6">
    <location>
        <begin position="2"/>
        <end position="30"/>
    </location>
</feature>
<accession>E3H8L7</accession>
<dbReference type="OrthoDB" id="9798098at2"/>
<reference evidence="8 9" key="1">
    <citation type="journal article" date="2010" name="Stand. Genomic Sci.">
        <title>Complete genome sequence of Ilyobacter polytropus type strain (CuHbu1).</title>
        <authorList>
            <person name="Sikorski J."/>
            <person name="Chertkov O."/>
            <person name="Lapidus A."/>
            <person name="Nolan M."/>
            <person name="Lucas S."/>
            <person name="Del Rio T.G."/>
            <person name="Tice H."/>
            <person name="Cheng J.F."/>
            <person name="Tapia R."/>
            <person name="Han C."/>
            <person name="Goodwin L."/>
            <person name="Pitluck S."/>
            <person name="Liolios K."/>
            <person name="Ivanova N."/>
            <person name="Mavromatis K."/>
            <person name="Mikhailova N."/>
            <person name="Pati A."/>
            <person name="Chen A."/>
            <person name="Palaniappan K."/>
            <person name="Land M."/>
            <person name="Hauser L."/>
            <person name="Chang Y.J."/>
            <person name="Jeffries C.D."/>
            <person name="Brambilla E."/>
            <person name="Yasawong M."/>
            <person name="Rohde M."/>
            <person name="Pukall R."/>
            <person name="Spring S."/>
            <person name="Goker M."/>
            <person name="Woyke T."/>
            <person name="Bristow J."/>
            <person name="Eisen J.A."/>
            <person name="Markowitz V."/>
            <person name="Hugenholtz P."/>
            <person name="Kyrpides N.C."/>
            <person name="Klenk H.P."/>
        </authorList>
    </citation>
    <scope>NUCLEOTIDE SEQUENCE [LARGE SCALE GENOMIC DNA]</scope>
    <source>
        <strain evidence="9">ATCC 51220 / DSM 2926 / LMG 16218 / CuHBu1</strain>
    </source>
</reference>
<sequence length="570" mass="63696">MQVMNFSEANCKHCYKCVRKCEVKAIKIENDQAHIMEDKCIACGQCFAICPQNARNIMSDLDFVKNAISSGRNVNISIAPSFRGFFEESQRFVSAIKKLGFNQVEETAVGADMVSQAYEKYLSSQENGAFITTCCPSVVFLIQKYYPSLVNNLIPFVSPMIAHGKLLKKERPNDLTVFLGPCVSKKCEAISKENNGIIDAVLTFDEIANWLSEENIDYFQLTPSDPHKYGSAKGKQYPIVGGILEGIKDEISKKGLISMRIDGVDECKEVFKEIINGHVENTCIEVSACKKSCIGGPGGHHISSSIFSRLQNVKEYLMSAKTEEAPPEGSVSEKELRKIISKNPLEQMVIDEHKIKEILAKMGKFSKVDELNCASCGYNTCRENAIAIIKGMSSIDMCMPFIKSRAERISNEIFENSPNALLIVNENLEIIESNISFSRFFGVTPSESKGQKIDNFIPGDDLSSVFENKENLLWKKIHISKFNLYMKESVIHLDNQNALLIILSDISDEEKRRGELFELKENTLNVTQGVIEKQMRVAQEIASLLGETTAETKVALTKLKHVLEKEGAEL</sequence>
<dbReference type="GO" id="GO:0006355">
    <property type="term" value="P:regulation of DNA-templated transcription"/>
    <property type="evidence" value="ECO:0007669"/>
    <property type="project" value="InterPro"/>
</dbReference>
<gene>
    <name evidence="8" type="ordered locus">Ilyop_1218</name>
</gene>
<organism evidence="8 9">
    <name type="scientific">Ilyobacter polytropus (strain ATCC 51220 / DSM 2926 / LMG 16218 / CuHBu1)</name>
    <dbReference type="NCBI Taxonomy" id="572544"/>
    <lineage>
        <taxon>Bacteria</taxon>
        <taxon>Fusobacteriati</taxon>
        <taxon>Fusobacteriota</taxon>
        <taxon>Fusobacteriia</taxon>
        <taxon>Fusobacteriales</taxon>
        <taxon>Fusobacteriaceae</taxon>
        <taxon>Ilyobacter</taxon>
    </lineage>
</organism>
<name>E3H8L7_ILYPC</name>
<dbReference type="InterPro" id="IPR000014">
    <property type="entry name" value="PAS"/>
</dbReference>
<evidence type="ECO:0000313" key="8">
    <source>
        <dbReference type="EMBL" id="ADO82999.1"/>
    </source>
</evidence>
<dbReference type="EMBL" id="CP002281">
    <property type="protein sequence ID" value="ADO82999.1"/>
    <property type="molecule type" value="Genomic_DNA"/>
</dbReference>
<evidence type="ECO:0000256" key="1">
    <source>
        <dbReference type="ARBA" id="ARBA00022485"/>
    </source>
</evidence>
<keyword evidence="9" id="KW-1185">Reference proteome</keyword>
<keyword evidence="4" id="KW-0411">Iron-sulfur</keyword>
<dbReference type="Pfam" id="PF13237">
    <property type="entry name" value="Fer4_10"/>
    <property type="match status" value="1"/>
</dbReference>
<dbReference type="InterPro" id="IPR013767">
    <property type="entry name" value="PAS_fold"/>
</dbReference>
<evidence type="ECO:0000313" key="9">
    <source>
        <dbReference type="Proteomes" id="UP000006875"/>
    </source>
</evidence>
<dbReference type="AlphaFoldDB" id="E3H8L7"/>
<feature type="domain" description="4Fe-4S" evidence="7">
    <location>
        <begin position="354"/>
        <end position="415"/>
    </location>
</feature>
<keyword evidence="1" id="KW-0004">4Fe-4S</keyword>
<dbReference type="CDD" id="cd00130">
    <property type="entry name" value="PAS"/>
    <property type="match status" value="1"/>
</dbReference>
<dbReference type="InterPro" id="IPR035965">
    <property type="entry name" value="PAS-like_dom_sf"/>
</dbReference>
<dbReference type="STRING" id="572544.Ilyop_1218"/>
<evidence type="ECO:0000256" key="3">
    <source>
        <dbReference type="ARBA" id="ARBA00023004"/>
    </source>
</evidence>
<dbReference type="InterPro" id="IPR017900">
    <property type="entry name" value="4Fe4S_Fe_S_CS"/>
</dbReference>
<dbReference type="Gene3D" id="3.30.70.20">
    <property type="match status" value="1"/>
</dbReference>
<dbReference type="KEGG" id="ipo:Ilyop_1218"/>
<keyword evidence="3" id="KW-0408">Iron</keyword>
<dbReference type="SUPFAM" id="SSF54862">
    <property type="entry name" value="4Fe-4S ferredoxins"/>
    <property type="match status" value="1"/>
</dbReference>
<evidence type="ECO:0000259" key="5">
    <source>
        <dbReference type="PROSITE" id="PS50112"/>
    </source>
</evidence>
<dbReference type="GO" id="GO:0051539">
    <property type="term" value="F:4 iron, 4 sulfur cluster binding"/>
    <property type="evidence" value="ECO:0007669"/>
    <property type="project" value="UniProtKB-KW"/>
</dbReference>
<dbReference type="InterPro" id="IPR009016">
    <property type="entry name" value="Fe_hydrogenase"/>
</dbReference>
<evidence type="ECO:0000256" key="2">
    <source>
        <dbReference type="ARBA" id="ARBA00022723"/>
    </source>
</evidence>
<dbReference type="GO" id="GO:0046872">
    <property type="term" value="F:metal ion binding"/>
    <property type="evidence" value="ECO:0007669"/>
    <property type="project" value="UniProtKB-KW"/>
</dbReference>
<dbReference type="Gene3D" id="1.10.15.40">
    <property type="entry name" value="Electron transport complex subunit B, putative Fe-S cluster"/>
    <property type="match status" value="1"/>
</dbReference>
<dbReference type="Gene3D" id="3.40.950.10">
    <property type="entry name" value="Fe-only Hydrogenase (Larger Subunit), Chain L, domain 3"/>
    <property type="match status" value="1"/>
</dbReference>
<dbReference type="HOGENOM" id="CLU_027268_0_0_0"/>
<dbReference type="SUPFAM" id="SSF55785">
    <property type="entry name" value="PYP-like sensor domain (PAS domain)"/>
    <property type="match status" value="1"/>
</dbReference>
<dbReference type="PROSITE" id="PS00198">
    <property type="entry name" value="4FE4S_FER_1"/>
    <property type="match status" value="1"/>
</dbReference>
<dbReference type="InterPro" id="IPR004108">
    <property type="entry name" value="Fe_hydrogenase_lsu_C"/>
</dbReference>
<dbReference type="PANTHER" id="PTHR11615">
    <property type="entry name" value="NITRATE, FORMATE, IRON DEHYDROGENASE"/>
    <property type="match status" value="1"/>
</dbReference>
<dbReference type="Pfam" id="PF04060">
    <property type="entry name" value="FeS"/>
    <property type="match status" value="1"/>
</dbReference>
<feature type="domain" description="4Fe-4S ferredoxin-type" evidence="6">
    <location>
        <begin position="31"/>
        <end position="60"/>
    </location>
</feature>
<feature type="domain" description="PAS" evidence="5">
    <location>
        <begin position="406"/>
        <end position="476"/>
    </location>
</feature>
<dbReference type="Proteomes" id="UP000006875">
    <property type="component" value="Chromosome"/>
</dbReference>
<dbReference type="RefSeq" id="WP_013387666.1">
    <property type="nucleotide sequence ID" value="NC_014632.1"/>
</dbReference>
<dbReference type="InterPro" id="IPR017896">
    <property type="entry name" value="4Fe4S_Fe-S-bd"/>
</dbReference>
<dbReference type="SUPFAM" id="SSF53920">
    <property type="entry name" value="Fe-only hydrogenase"/>
    <property type="match status" value="1"/>
</dbReference>
<evidence type="ECO:0000256" key="4">
    <source>
        <dbReference type="ARBA" id="ARBA00023014"/>
    </source>
</evidence>
<dbReference type="Pfam" id="PF02906">
    <property type="entry name" value="Fe_hyd_lg_C"/>
    <property type="match status" value="1"/>
</dbReference>
<dbReference type="SMART" id="SM00091">
    <property type="entry name" value="PAS"/>
    <property type="match status" value="1"/>
</dbReference>